<dbReference type="InterPro" id="IPR036397">
    <property type="entry name" value="RNaseH_sf"/>
</dbReference>
<dbReference type="Pfam" id="PF13358">
    <property type="entry name" value="DDE_3"/>
    <property type="match status" value="1"/>
</dbReference>
<dbReference type="AlphaFoldDB" id="Q116N8"/>
<dbReference type="Gene3D" id="3.30.420.10">
    <property type="entry name" value="Ribonuclease H-like superfamily/Ribonuclease H"/>
    <property type="match status" value="1"/>
</dbReference>
<dbReference type="KEGG" id="ter:Tery_1177"/>
<accession>Q116N8</accession>
<reference evidence="2" key="1">
    <citation type="submission" date="2006-06" db="EMBL/GenBank/DDBJ databases">
        <title>Complete sequence of Trichodesmium erythraeum IMS101.</title>
        <authorList>
            <consortium name="US DOE Joint Genome Institute"/>
            <person name="Copeland A."/>
            <person name="Lucas S."/>
            <person name="Lapidus A."/>
            <person name="Barry K."/>
            <person name="Detter J.C."/>
            <person name="Glavina del Rio T."/>
            <person name="Hammon N."/>
            <person name="Israni S."/>
            <person name="Dalin E."/>
            <person name="Tice H."/>
            <person name="Pitluck S."/>
            <person name="Kiss H."/>
            <person name="Munk A.C."/>
            <person name="Brettin T."/>
            <person name="Bruce D."/>
            <person name="Han C."/>
            <person name="Tapia R."/>
            <person name="Gilna P."/>
            <person name="Schmutz J."/>
            <person name="Larimer F."/>
            <person name="Land M."/>
            <person name="Hauser L."/>
            <person name="Kyrpides N."/>
            <person name="Kim E."/>
            <person name="Richardson P."/>
        </authorList>
    </citation>
    <scope>NUCLEOTIDE SEQUENCE [LARGE SCALE GENOMIC DNA]</scope>
    <source>
        <strain evidence="2">IMS101</strain>
    </source>
</reference>
<proteinExistence type="predicted"/>
<name>Q116N8_TRIEI</name>
<dbReference type="InterPro" id="IPR038717">
    <property type="entry name" value="Tc1-like_DDE_dom"/>
</dbReference>
<dbReference type="GO" id="GO:0003676">
    <property type="term" value="F:nucleic acid binding"/>
    <property type="evidence" value="ECO:0007669"/>
    <property type="project" value="InterPro"/>
</dbReference>
<protein>
    <submittedName>
        <fullName evidence="2">Transposase</fullName>
    </submittedName>
</protein>
<sequence>MVGDNLPAYKVKGISEAIKTIRTRLIYLSPYSSQFNLIEKWWSSLKAH</sequence>
<evidence type="ECO:0000259" key="1">
    <source>
        <dbReference type="Pfam" id="PF13358"/>
    </source>
</evidence>
<dbReference type="eggNOG" id="COG3335">
    <property type="taxonomic scope" value="Bacteria"/>
</dbReference>
<organism evidence="2">
    <name type="scientific">Trichodesmium erythraeum (strain IMS101)</name>
    <dbReference type="NCBI Taxonomy" id="203124"/>
    <lineage>
        <taxon>Bacteria</taxon>
        <taxon>Bacillati</taxon>
        <taxon>Cyanobacteriota</taxon>
        <taxon>Cyanophyceae</taxon>
        <taxon>Oscillatoriophycideae</taxon>
        <taxon>Oscillatoriales</taxon>
        <taxon>Microcoleaceae</taxon>
        <taxon>Trichodesmium</taxon>
    </lineage>
</organism>
<dbReference type="HOGENOM" id="CLU_216506_0_0_3"/>
<dbReference type="EMBL" id="CP000393">
    <property type="protein sequence ID" value="ABG50536.1"/>
    <property type="molecule type" value="Genomic_DNA"/>
</dbReference>
<gene>
    <name evidence="2" type="ordered locus">Tery_1177</name>
</gene>
<dbReference type="RefSeq" id="WP_011610922.1">
    <property type="nucleotide sequence ID" value="NC_008312.1"/>
</dbReference>
<feature type="domain" description="Tc1-like transposase DDE" evidence="1">
    <location>
        <begin position="2"/>
        <end position="48"/>
    </location>
</feature>
<evidence type="ECO:0000313" key="2">
    <source>
        <dbReference type="EMBL" id="ABG50536.1"/>
    </source>
</evidence>